<accession>A0ABQ6FE63</accession>
<proteinExistence type="predicted"/>
<feature type="transmembrane region" description="Helical" evidence="1">
    <location>
        <begin position="284"/>
        <end position="305"/>
    </location>
</feature>
<keyword evidence="1" id="KW-0472">Membrane</keyword>
<evidence type="ECO:0000256" key="1">
    <source>
        <dbReference type="SAM" id="Phobius"/>
    </source>
</evidence>
<organism evidence="2 3">
    <name type="scientific">Zoogloea oryzae</name>
    <dbReference type="NCBI Taxonomy" id="310767"/>
    <lineage>
        <taxon>Bacteria</taxon>
        <taxon>Pseudomonadati</taxon>
        <taxon>Pseudomonadota</taxon>
        <taxon>Betaproteobacteria</taxon>
        <taxon>Rhodocyclales</taxon>
        <taxon>Zoogloeaceae</taxon>
        <taxon>Zoogloea</taxon>
    </lineage>
</organism>
<evidence type="ECO:0000313" key="2">
    <source>
        <dbReference type="EMBL" id="GLT23872.1"/>
    </source>
</evidence>
<feature type="transmembrane region" description="Helical" evidence="1">
    <location>
        <begin position="344"/>
        <end position="360"/>
    </location>
</feature>
<reference evidence="3" key="1">
    <citation type="journal article" date="2019" name="Int. J. Syst. Evol. Microbiol.">
        <title>The Global Catalogue of Microorganisms (GCM) 10K type strain sequencing project: providing services to taxonomists for standard genome sequencing and annotation.</title>
        <authorList>
            <consortium name="The Broad Institute Genomics Platform"/>
            <consortium name="The Broad Institute Genome Sequencing Center for Infectious Disease"/>
            <person name="Wu L."/>
            <person name="Ma J."/>
        </authorList>
    </citation>
    <scope>NUCLEOTIDE SEQUENCE [LARGE SCALE GENOMIC DNA]</scope>
    <source>
        <strain evidence="3">NBRC 102407</strain>
    </source>
</reference>
<dbReference type="Proteomes" id="UP001157167">
    <property type="component" value="Unassembled WGS sequence"/>
</dbReference>
<keyword evidence="1" id="KW-1133">Transmembrane helix</keyword>
<feature type="transmembrane region" description="Helical" evidence="1">
    <location>
        <begin position="317"/>
        <end position="338"/>
    </location>
</feature>
<dbReference type="EMBL" id="BSPX01000063">
    <property type="protein sequence ID" value="GLT23872.1"/>
    <property type="molecule type" value="Genomic_DNA"/>
</dbReference>
<evidence type="ECO:0008006" key="4">
    <source>
        <dbReference type="Google" id="ProtNLM"/>
    </source>
</evidence>
<feature type="transmembrane region" description="Helical" evidence="1">
    <location>
        <begin position="238"/>
        <end position="256"/>
    </location>
</feature>
<gene>
    <name evidence="2" type="ORF">GCM10007933_33430</name>
</gene>
<feature type="transmembrane region" description="Helical" evidence="1">
    <location>
        <begin position="184"/>
        <end position="209"/>
    </location>
</feature>
<comment type="caution">
    <text evidence="2">The sequence shown here is derived from an EMBL/GenBank/DDBJ whole genome shotgun (WGS) entry which is preliminary data.</text>
</comment>
<feature type="transmembrane region" description="Helical" evidence="1">
    <location>
        <begin position="155"/>
        <end position="177"/>
    </location>
</feature>
<dbReference type="RefSeq" id="WP_284189048.1">
    <property type="nucleotide sequence ID" value="NZ_BSPX01000063.1"/>
</dbReference>
<protein>
    <recommendedName>
        <fullName evidence="4">Glycosyltransferase RgtA/B/C/D-like domain-containing protein</fullName>
    </recommendedName>
</protein>
<keyword evidence="3" id="KW-1185">Reference proteome</keyword>
<feature type="transmembrane region" description="Helical" evidence="1">
    <location>
        <begin position="6"/>
        <end position="25"/>
    </location>
</feature>
<feature type="transmembrane region" description="Helical" evidence="1">
    <location>
        <begin position="215"/>
        <end position="231"/>
    </location>
</feature>
<sequence length="375" mass="40487">MLLRYLVVLATAIAIFLVGALRPAYNFDIVGYVATAHYKQGLRGEALAQRTYADVSAEIGPARLSALLNGPYGGTVRSDPVSLEQQLPFYTIRQGYVWLMELAHKAGVDYARSSYLIAAFFQAVSVLLLGLIAASVGVSLWVIPGVVFLANYGELAQLSTPDAMACAFTLAATLLALRRSPWACLFAVALPLVRTDFVLFSALLMGVMFLQGRRLVAVGGVVAAVAAYVLNNKLNAGYSYLTVFHFTLIGLDPYPAKLVVSTNPADYLAAYGRMLKTVARSPHVVIYFVAACLAIIHRKALFGLLKRAGGRDADRAALYLLLLVPAAFVVAHLLLLPIYTERYFAYPASLILLWVILMMSRSGGLPAVGGEAARY</sequence>
<feature type="transmembrane region" description="Helical" evidence="1">
    <location>
        <begin position="115"/>
        <end position="143"/>
    </location>
</feature>
<name>A0ABQ6FE63_9RHOO</name>
<evidence type="ECO:0000313" key="3">
    <source>
        <dbReference type="Proteomes" id="UP001157167"/>
    </source>
</evidence>
<keyword evidence="1" id="KW-0812">Transmembrane</keyword>